<evidence type="ECO:0000313" key="1">
    <source>
        <dbReference type="EMBL" id="KAJ3537604.1"/>
    </source>
</evidence>
<evidence type="ECO:0000313" key="2">
    <source>
        <dbReference type="Proteomes" id="UP001148629"/>
    </source>
</evidence>
<sequence length="444" mass="50019">MQRYTILDNKSHAQDKELNQRDIQINTLKADLSKSNAEIELEKNKFKETEKKFLAEQEAAAKKREKLSKEIQDLLKLMEDDARKDAKDAQRFAETRKLLDAEHKANAELQDKLLQAEIDLAKANAKINFQATEISRLNAEQNSLRGQLQEQKDSCQQLRNEKEAAEAKVKSLTGNLGHAQSQLQAAQKTRDDLKGRLENDIRDLNFEVNSTKQSLENVKQSKVALNNELDQANAKNAELQCQLDLADAATSWHPENASLFSAKQDVPSPLQQSIQKHEKNNTWARLSPWVGTMANSGTFFNSLDDTAQGRKLKTLEIYGNEDWITAYKIEWDNGNTKEYGNIKNGSLKQTIRQTHEQPIVAANIVTDRGSKYQTSANMALFGFDKKTGYHLVGEYNSPHKFGPWTKPVSQTSFAPALDGSWALIGVYGYFDGCIDAVGLVWGHH</sequence>
<accession>A0ACC1SE79</accession>
<keyword evidence="2" id="KW-1185">Reference proteome</keyword>
<dbReference type="EMBL" id="JANRMS010000569">
    <property type="protein sequence ID" value="KAJ3537604.1"/>
    <property type="molecule type" value="Genomic_DNA"/>
</dbReference>
<reference evidence="1" key="1">
    <citation type="submission" date="2022-08" db="EMBL/GenBank/DDBJ databases">
        <title>Genome Sequence of Fusarium decemcellulare.</title>
        <authorList>
            <person name="Buettner E."/>
        </authorList>
    </citation>
    <scope>NUCLEOTIDE SEQUENCE</scope>
    <source>
        <strain evidence="1">Babe19</strain>
    </source>
</reference>
<organism evidence="1 2">
    <name type="scientific">Fusarium decemcellulare</name>
    <dbReference type="NCBI Taxonomy" id="57161"/>
    <lineage>
        <taxon>Eukaryota</taxon>
        <taxon>Fungi</taxon>
        <taxon>Dikarya</taxon>
        <taxon>Ascomycota</taxon>
        <taxon>Pezizomycotina</taxon>
        <taxon>Sordariomycetes</taxon>
        <taxon>Hypocreomycetidae</taxon>
        <taxon>Hypocreales</taxon>
        <taxon>Nectriaceae</taxon>
        <taxon>Fusarium</taxon>
        <taxon>Fusarium decemcellulare species complex</taxon>
    </lineage>
</organism>
<name>A0ACC1SE79_9HYPO</name>
<protein>
    <submittedName>
        <fullName evidence="1">Uncharacterized protein</fullName>
    </submittedName>
</protein>
<gene>
    <name evidence="1" type="ORF">NM208_g6245</name>
</gene>
<dbReference type="Proteomes" id="UP001148629">
    <property type="component" value="Unassembled WGS sequence"/>
</dbReference>
<proteinExistence type="predicted"/>
<comment type="caution">
    <text evidence="1">The sequence shown here is derived from an EMBL/GenBank/DDBJ whole genome shotgun (WGS) entry which is preliminary data.</text>
</comment>